<dbReference type="InterPro" id="IPR003961">
    <property type="entry name" value="FN3_dom"/>
</dbReference>
<evidence type="ECO:0000313" key="3">
    <source>
        <dbReference type="EMBL" id="KAL3068491.1"/>
    </source>
</evidence>
<accession>A0ABD2HQT0</accession>
<keyword evidence="4" id="KW-1185">Reference proteome</keyword>
<feature type="compositionally biased region" description="Basic and acidic residues" evidence="1">
    <location>
        <begin position="1"/>
        <end position="14"/>
    </location>
</feature>
<proteinExistence type="predicted"/>
<dbReference type="InterPro" id="IPR036116">
    <property type="entry name" value="FN3_sf"/>
</dbReference>
<evidence type="ECO:0000313" key="4">
    <source>
        <dbReference type="Proteomes" id="UP001620626"/>
    </source>
</evidence>
<dbReference type="CDD" id="cd00063">
    <property type="entry name" value="FN3"/>
    <property type="match status" value="1"/>
</dbReference>
<reference evidence="3 4" key="1">
    <citation type="submission" date="2024-10" db="EMBL/GenBank/DDBJ databases">
        <authorList>
            <person name="Kim D."/>
        </authorList>
    </citation>
    <scope>NUCLEOTIDE SEQUENCE [LARGE SCALE GENOMIC DNA]</scope>
    <source>
        <strain evidence="3">BH-2024</strain>
    </source>
</reference>
<dbReference type="Pfam" id="PF00041">
    <property type="entry name" value="fn3"/>
    <property type="match status" value="1"/>
</dbReference>
<evidence type="ECO:0000256" key="1">
    <source>
        <dbReference type="SAM" id="MobiDB-lite"/>
    </source>
</evidence>
<feature type="domain" description="Fibronectin type-III" evidence="2">
    <location>
        <begin position="290"/>
        <end position="378"/>
    </location>
</feature>
<dbReference type="SMART" id="SM00060">
    <property type="entry name" value="FN3"/>
    <property type="match status" value="1"/>
</dbReference>
<sequence>MDDNGLKTKSKKGEAVQWEQKKRKANGPKLKAMNGNWPKAKGKGKQNKGKAIAGSSPTKSSSSLHMKRAYESERWFSPRVDSDQADTSAPPRRSMFTPSRLQLLTAQRGREMRKPYWRCPMPSAKPIETEITQPSLVDIITTPLARQGPIKPFRHREPETGRKTNSFAVDEDILTVEEKEKELMSKVQPLEAPKAGFLGTPPPPLVDLFEFSDIIVRGPQLETKDIGTQVSFPEPSSGFGGQQPASNFNGFSAPVNVVAATQVPFSEPQSTFGGFGGQQQPPSNSNGLSAPVGVVAETVSSSQIRLSWTDPNGSAFNQMYTIKYGISNSGESEHKQLNTSKTEHIFDGLRPDTLYEFAVRLAQSSHWSLNALNRTHPAPPPALPSDSIVNANGPQLNNQQTDTSLGNIVPLAWQPPKFTNGGIQGQSESNPMPFGGGFSFTTTVPPAANGPFQFGAAPPVANGNVFQFAETTDSSVSTNVRHGVTARKLLHARRKKR</sequence>
<feature type="compositionally biased region" description="Basic and acidic residues" evidence="1">
    <location>
        <begin position="68"/>
        <end position="82"/>
    </location>
</feature>
<feature type="region of interest" description="Disordered" evidence="1">
    <location>
        <begin position="1"/>
        <end position="95"/>
    </location>
</feature>
<comment type="caution">
    <text evidence="3">The sequence shown here is derived from an EMBL/GenBank/DDBJ whole genome shotgun (WGS) entry which is preliminary data.</text>
</comment>
<gene>
    <name evidence="3" type="ORF">niasHT_030782</name>
</gene>
<dbReference type="PROSITE" id="PS50853">
    <property type="entry name" value="FN3"/>
    <property type="match status" value="1"/>
</dbReference>
<dbReference type="EMBL" id="JBICBT010001408">
    <property type="protein sequence ID" value="KAL3068491.1"/>
    <property type="molecule type" value="Genomic_DNA"/>
</dbReference>
<dbReference type="AlphaFoldDB" id="A0ABD2HQT0"/>
<dbReference type="SUPFAM" id="SSF49265">
    <property type="entry name" value="Fibronectin type III"/>
    <property type="match status" value="1"/>
</dbReference>
<dbReference type="Gene3D" id="2.60.40.10">
    <property type="entry name" value="Immunoglobulins"/>
    <property type="match status" value="1"/>
</dbReference>
<dbReference type="Proteomes" id="UP001620626">
    <property type="component" value="Unassembled WGS sequence"/>
</dbReference>
<organism evidence="3 4">
    <name type="scientific">Heterodera trifolii</name>
    <dbReference type="NCBI Taxonomy" id="157864"/>
    <lineage>
        <taxon>Eukaryota</taxon>
        <taxon>Metazoa</taxon>
        <taxon>Ecdysozoa</taxon>
        <taxon>Nematoda</taxon>
        <taxon>Chromadorea</taxon>
        <taxon>Rhabditida</taxon>
        <taxon>Tylenchina</taxon>
        <taxon>Tylenchomorpha</taxon>
        <taxon>Tylenchoidea</taxon>
        <taxon>Heteroderidae</taxon>
        <taxon>Heteroderinae</taxon>
        <taxon>Heterodera</taxon>
    </lineage>
</organism>
<feature type="compositionally biased region" description="Polar residues" evidence="1">
    <location>
        <begin position="55"/>
        <end position="64"/>
    </location>
</feature>
<protein>
    <recommendedName>
        <fullName evidence="2">Fibronectin type-III domain-containing protein</fullName>
    </recommendedName>
</protein>
<dbReference type="InterPro" id="IPR013783">
    <property type="entry name" value="Ig-like_fold"/>
</dbReference>
<name>A0ABD2HQT0_9BILA</name>
<evidence type="ECO:0000259" key="2">
    <source>
        <dbReference type="PROSITE" id="PS50853"/>
    </source>
</evidence>